<dbReference type="PANTHER" id="PTHR35106:SF1">
    <property type="entry name" value="CHORD DOMAIN-CONTAINING PROTEIN"/>
    <property type="match status" value="1"/>
</dbReference>
<keyword evidence="2" id="KW-1185">Reference proteome</keyword>
<protein>
    <submittedName>
        <fullName evidence="1">Uncharacterized protein</fullName>
    </submittedName>
</protein>
<reference evidence="1 2" key="1">
    <citation type="journal article" date="2023" name="Nat. Commun.">
        <title>Origin of minicircular mitochondrial genomes in red algae.</title>
        <authorList>
            <person name="Lee Y."/>
            <person name="Cho C.H."/>
            <person name="Lee Y.M."/>
            <person name="Park S.I."/>
            <person name="Yang J.H."/>
            <person name="West J.A."/>
            <person name="Bhattacharya D."/>
            <person name="Yoon H.S."/>
        </authorList>
    </citation>
    <scope>NUCLEOTIDE SEQUENCE [LARGE SCALE GENOMIC DNA]</scope>
    <source>
        <strain evidence="1 2">CCMP1338</strain>
        <tissue evidence="1">Whole cell</tissue>
    </source>
</reference>
<dbReference type="Proteomes" id="UP001157974">
    <property type="component" value="Unassembled WGS sequence"/>
</dbReference>
<gene>
    <name evidence="1" type="ORF">NDN08_002872</name>
</gene>
<evidence type="ECO:0000313" key="1">
    <source>
        <dbReference type="EMBL" id="KAJ8906379.1"/>
    </source>
</evidence>
<dbReference type="PANTHER" id="PTHR35106">
    <property type="entry name" value="BNAA07G25190D PROTEIN"/>
    <property type="match status" value="1"/>
</dbReference>
<comment type="caution">
    <text evidence="1">The sequence shown here is derived from an EMBL/GenBank/DDBJ whole genome shotgun (WGS) entry which is preliminary data.</text>
</comment>
<accession>A0AAV8UV31</accession>
<dbReference type="EMBL" id="JAMWBK010000003">
    <property type="protein sequence ID" value="KAJ8906379.1"/>
    <property type="molecule type" value="Genomic_DNA"/>
</dbReference>
<organism evidence="1 2">
    <name type="scientific">Rhodosorus marinus</name>
    <dbReference type="NCBI Taxonomy" id="101924"/>
    <lineage>
        <taxon>Eukaryota</taxon>
        <taxon>Rhodophyta</taxon>
        <taxon>Stylonematophyceae</taxon>
        <taxon>Stylonematales</taxon>
        <taxon>Stylonemataceae</taxon>
        <taxon>Rhodosorus</taxon>
    </lineage>
</organism>
<dbReference type="AlphaFoldDB" id="A0AAV8UV31"/>
<name>A0AAV8UV31_9RHOD</name>
<proteinExistence type="predicted"/>
<evidence type="ECO:0000313" key="2">
    <source>
        <dbReference type="Proteomes" id="UP001157974"/>
    </source>
</evidence>
<sequence length="115" mass="12415">MIGFIGFSGSSPKLGGLAGLVCGRNGNRLKVLMVGGGGVELRRLCRVCKKNFVVGENHESACQYHPENYSGDSKRKGNWEAQGPLGEAEHFWWCCGETSKDHPGCTAAAHLTYDD</sequence>